<accession>A0A2H1W299</accession>
<feature type="compositionally biased region" description="Polar residues" evidence="1">
    <location>
        <begin position="61"/>
        <end position="71"/>
    </location>
</feature>
<name>A0A2H1W299_SPOFR</name>
<protein>
    <submittedName>
        <fullName evidence="2">SFRICE_003395</fullName>
    </submittedName>
</protein>
<evidence type="ECO:0000313" key="2">
    <source>
        <dbReference type="EMBL" id="SOQ46952.1"/>
    </source>
</evidence>
<dbReference type="EMBL" id="ODYU01005766">
    <property type="protein sequence ID" value="SOQ46952.1"/>
    <property type="molecule type" value="Genomic_DNA"/>
</dbReference>
<organism evidence="2">
    <name type="scientific">Spodoptera frugiperda</name>
    <name type="common">Fall armyworm</name>
    <dbReference type="NCBI Taxonomy" id="7108"/>
    <lineage>
        <taxon>Eukaryota</taxon>
        <taxon>Metazoa</taxon>
        <taxon>Ecdysozoa</taxon>
        <taxon>Arthropoda</taxon>
        <taxon>Hexapoda</taxon>
        <taxon>Insecta</taxon>
        <taxon>Pterygota</taxon>
        <taxon>Neoptera</taxon>
        <taxon>Endopterygota</taxon>
        <taxon>Lepidoptera</taxon>
        <taxon>Glossata</taxon>
        <taxon>Ditrysia</taxon>
        <taxon>Noctuoidea</taxon>
        <taxon>Noctuidae</taxon>
        <taxon>Amphipyrinae</taxon>
        <taxon>Spodoptera</taxon>
    </lineage>
</organism>
<reference evidence="2" key="1">
    <citation type="submission" date="2016-07" db="EMBL/GenBank/DDBJ databases">
        <authorList>
            <person name="Bretaudeau A."/>
        </authorList>
    </citation>
    <scope>NUCLEOTIDE SEQUENCE</scope>
    <source>
        <strain evidence="2">Rice</strain>
        <tissue evidence="2">Whole body</tissue>
    </source>
</reference>
<proteinExistence type="predicted"/>
<evidence type="ECO:0000256" key="1">
    <source>
        <dbReference type="SAM" id="MobiDB-lite"/>
    </source>
</evidence>
<feature type="region of interest" description="Disordered" evidence="1">
    <location>
        <begin position="1"/>
        <end position="28"/>
    </location>
</feature>
<feature type="region of interest" description="Disordered" evidence="1">
    <location>
        <begin position="46"/>
        <end position="71"/>
    </location>
</feature>
<gene>
    <name evidence="2" type="ORF">SFRICE_003395</name>
</gene>
<dbReference type="AlphaFoldDB" id="A0A2H1W299"/>
<sequence>MKSGASQRHSFRSIRATGAAESTSSEDAPWRRETYICRLLRVQSSYSKRQAFSSDPFDKTGQGSVKGNRYS</sequence>